<keyword evidence="1" id="KW-1133">Transmembrane helix</keyword>
<feature type="transmembrane region" description="Helical" evidence="1">
    <location>
        <begin position="77"/>
        <end position="96"/>
    </location>
</feature>
<dbReference type="EMBL" id="VFRQ01000001">
    <property type="protein sequence ID" value="TPE45907.1"/>
    <property type="molecule type" value="Genomic_DNA"/>
</dbReference>
<evidence type="ECO:0000313" key="2">
    <source>
        <dbReference type="EMBL" id="TPE45907.1"/>
    </source>
</evidence>
<dbReference type="OrthoDB" id="9865169at2"/>
<comment type="caution">
    <text evidence="2">The sequence shown here is derived from an EMBL/GenBank/DDBJ whole genome shotgun (WGS) entry which is preliminary data.</text>
</comment>
<sequence>MVLLKKAFKILWLSISLLLMFLPVIVILLFLVSNYNGFLDPYGLGFTILLCALLWFIGMVVYLFIDKKLVRKITVTVISLGFAILLGQAVSLIRSYKRDKFLTAYFLKKKESMALAAKSILNKEWSYHKASLYIWDFDGRYIDDVKIFSCDDYRGEAVVFGYFNLNRKKYAFDEFEGWAYLPAHTKALLPAEMCNMVFTSCERIDSNWLKWTAMTRQKTVPEMFPTLTEEELRILYHD</sequence>
<reference evidence="2 3" key="1">
    <citation type="submission" date="2019-06" db="EMBL/GenBank/DDBJ databases">
        <title>A novel bacterium of genus Pontibacter, isolated from marine sediment.</title>
        <authorList>
            <person name="Huang H."/>
            <person name="Mo K."/>
            <person name="Hu Y."/>
        </authorList>
    </citation>
    <scope>NUCLEOTIDE SEQUENCE [LARGE SCALE GENOMIC DNA]</scope>
    <source>
        <strain evidence="2 3">HB172049</strain>
    </source>
</reference>
<dbReference type="Proteomes" id="UP000316727">
    <property type="component" value="Unassembled WGS sequence"/>
</dbReference>
<proteinExistence type="predicted"/>
<dbReference type="AlphaFoldDB" id="A0A501WFZ5"/>
<feature type="transmembrane region" description="Helical" evidence="1">
    <location>
        <begin position="44"/>
        <end position="65"/>
    </location>
</feature>
<gene>
    <name evidence="2" type="ORF">FJM65_00755</name>
</gene>
<protein>
    <submittedName>
        <fullName evidence="2">Uncharacterized protein</fullName>
    </submittedName>
</protein>
<keyword evidence="1" id="KW-0812">Transmembrane</keyword>
<feature type="transmembrane region" description="Helical" evidence="1">
    <location>
        <begin position="12"/>
        <end position="32"/>
    </location>
</feature>
<evidence type="ECO:0000256" key="1">
    <source>
        <dbReference type="SAM" id="Phobius"/>
    </source>
</evidence>
<keyword evidence="1" id="KW-0472">Membrane</keyword>
<name>A0A501WFZ5_9BACT</name>
<keyword evidence="3" id="KW-1185">Reference proteome</keyword>
<organism evidence="2 3">
    <name type="scientific">Pontibacter mangrovi</name>
    <dbReference type="NCBI Taxonomy" id="2589816"/>
    <lineage>
        <taxon>Bacteria</taxon>
        <taxon>Pseudomonadati</taxon>
        <taxon>Bacteroidota</taxon>
        <taxon>Cytophagia</taxon>
        <taxon>Cytophagales</taxon>
        <taxon>Hymenobacteraceae</taxon>
        <taxon>Pontibacter</taxon>
    </lineage>
</organism>
<accession>A0A501WFZ5</accession>
<evidence type="ECO:0000313" key="3">
    <source>
        <dbReference type="Proteomes" id="UP000316727"/>
    </source>
</evidence>
<dbReference type="RefSeq" id="WP_140618359.1">
    <property type="nucleotide sequence ID" value="NZ_VFRQ01000001.1"/>
</dbReference>